<evidence type="ECO:0000313" key="2">
    <source>
        <dbReference type="EMBL" id="MBA4542201.1"/>
    </source>
</evidence>
<dbReference type="OrthoDB" id="156858at2"/>
<feature type="transmembrane region" description="Helical" evidence="1">
    <location>
        <begin position="94"/>
        <end position="116"/>
    </location>
</feature>
<organism evidence="2 3">
    <name type="scientific">Thermoactinomyces daqus</name>
    <dbReference type="NCBI Taxonomy" id="1329516"/>
    <lineage>
        <taxon>Bacteria</taxon>
        <taxon>Bacillati</taxon>
        <taxon>Bacillota</taxon>
        <taxon>Bacilli</taxon>
        <taxon>Bacillales</taxon>
        <taxon>Thermoactinomycetaceae</taxon>
        <taxon>Thermoactinomyces</taxon>
    </lineage>
</organism>
<keyword evidence="1" id="KW-1133">Transmembrane helix</keyword>
<proteinExistence type="predicted"/>
<protein>
    <recommendedName>
        <fullName evidence="4">DUF2269 family protein</fullName>
    </recommendedName>
</protein>
<evidence type="ECO:0000313" key="3">
    <source>
        <dbReference type="Proteomes" id="UP000530514"/>
    </source>
</evidence>
<dbReference type="EMBL" id="JACEIP010000005">
    <property type="protein sequence ID" value="MBA4542201.1"/>
    <property type="molecule type" value="Genomic_DNA"/>
</dbReference>
<comment type="caution">
    <text evidence="2">The sequence shown here is derived from an EMBL/GenBank/DDBJ whole genome shotgun (WGS) entry which is preliminary data.</text>
</comment>
<feature type="transmembrane region" description="Helical" evidence="1">
    <location>
        <begin position="61"/>
        <end position="82"/>
    </location>
</feature>
<sequence>MAYRLNLRKKNLLVTIHVLSVIAWFGGAICMLLLGLYMQKAEDGEQLYYTLANMHLIDATLIRYPALVAFISGILLSVWTQWGLFKHYWVVIKFALTLFIILIGIFFLNNWLSFLLEHAALFGLGSFHHHQFQTTSLSLINVSLFNILAMALMTLITYFKPLGKIRKRS</sequence>
<feature type="transmembrane region" description="Helical" evidence="1">
    <location>
        <begin position="12"/>
        <end position="38"/>
    </location>
</feature>
<dbReference type="RefSeq" id="WP_033099702.1">
    <property type="nucleotide sequence ID" value="NZ_JACEIP010000005.1"/>
</dbReference>
<keyword evidence="1" id="KW-0472">Membrane</keyword>
<evidence type="ECO:0000256" key="1">
    <source>
        <dbReference type="SAM" id="Phobius"/>
    </source>
</evidence>
<keyword evidence="1" id="KW-0812">Transmembrane</keyword>
<evidence type="ECO:0008006" key="4">
    <source>
        <dbReference type="Google" id="ProtNLM"/>
    </source>
</evidence>
<gene>
    <name evidence="2" type="ORF">H1164_04705</name>
</gene>
<reference evidence="2 3" key="1">
    <citation type="submission" date="2020-07" db="EMBL/GenBank/DDBJ databases">
        <authorList>
            <person name="Feng H."/>
        </authorList>
    </citation>
    <scope>NUCLEOTIDE SEQUENCE [LARGE SCALE GENOMIC DNA]</scope>
    <source>
        <strain evidence="3">s-11</strain>
    </source>
</reference>
<dbReference type="Proteomes" id="UP000530514">
    <property type="component" value="Unassembled WGS sequence"/>
</dbReference>
<keyword evidence="3" id="KW-1185">Reference proteome</keyword>
<name>A0A7W1X8W2_9BACL</name>
<accession>A0A7W1X8W2</accession>
<feature type="transmembrane region" description="Helical" evidence="1">
    <location>
        <begin position="136"/>
        <end position="159"/>
    </location>
</feature>
<dbReference type="AlphaFoldDB" id="A0A7W1X8W2"/>